<gene>
    <name evidence="8" type="ORF">CLUMA_CG019068</name>
</gene>
<dbReference type="InterPro" id="IPR045176">
    <property type="entry name" value="Got1"/>
</dbReference>
<sequence length="141" mass="15537">MFEITDTQKIGVGLAGFGVAFLFLGVLLIFDRGLLAIGNILFICGLTCIIGFQRTYSFFFQKHKVKATIAFFAGISVVLIGYPLIGMIIETYGFVLLFGGFIPATVQFLRRVPVIGSFLNLPFISRVVDKLDDGRTRDDNA</sequence>
<evidence type="ECO:0000256" key="6">
    <source>
        <dbReference type="ARBA" id="ARBA00025799"/>
    </source>
</evidence>
<dbReference type="GO" id="GO:0005829">
    <property type="term" value="C:cytosol"/>
    <property type="evidence" value="ECO:0007669"/>
    <property type="project" value="GOC"/>
</dbReference>
<keyword evidence="2 7" id="KW-0812">Transmembrane</keyword>
<dbReference type="Proteomes" id="UP000183832">
    <property type="component" value="Unassembled WGS sequence"/>
</dbReference>
<dbReference type="GO" id="GO:0042147">
    <property type="term" value="P:retrograde transport, endosome to Golgi"/>
    <property type="evidence" value="ECO:0007669"/>
    <property type="project" value="InterPro"/>
</dbReference>
<keyword evidence="9" id="KW-1185">Reference proteome</keyword>
<feature type="transmembrane region" description="Helical" evidence="7">
    <location>
        <begin position="91"/>
        <end position="109"/>
    </location>
</feature>
<evidence type="ECO:0000256" key="5">
    <source>
        <dbReference type="ARBA" id="ARBA00023136"/>
    </source>
</evidence>
<organism evidence="8 9">
    <name type="scientific">Clunio marinus</name>
    <dbReference type="NCBI Taxonomy" id="568069"/>
    <lineage>
        <taxon>Eukaryota</taxon>
        <taxon>Metazoa</taxon>
        <taxon>Ecdysozoa</taxon>
        <taxon>Arthropoda</taxon>
        <taxon>Hexapoda</taxon>
        <taxon>Insecta</taxon>
        <taxon>Pterygota</taxon>
        <taxon>Neoptera</taxon>
        <taxon>Endopterygota</taxon>
        <taxon>Diptera</taxon>
        <taxon>Nematocera</taxon>
        <taxon>Chironomoidea</taxon>
        <taxon>Chironomidae</taxon>
        <taxon>Clunio</taxon>
    </lineage>
</organism>
<evidence type="ECO:0000313" key="8">
    <source>
        <dbReference type="EMBL" id="CRL05872.1"/>
    </source>
</evidence>
<evidence type="ECO:0000256" key="7">
    <source>
        <dbReference type="SAM" id="Phobius"/>
    </source>
</evidence>
<evidence type="ECO:0000256" key="1">
    <source>
        <dbReference type="ARBA" id="ARBA00004653"/>
    </source>
</evidence>
<dbReference type="Pfam" id="PF04178">
    <property type="entry name" value="Got1"/>
    <property type="match status" value="1"/>
</dbReference>
<dbReference type="PANTHER" id="PTHR21493">
    <property type="entry name" value="CGI-141-RELATED/LIPASE CONTAINING PROTEIN"/>
    <property type="match status" value="1"/>
</dbReference>
<evidence type="ECO:0000256" key="2">
    <source>
        <dbReference type="ARBA" id="ARBA00022692"/>
    </source>
</evidence>
<feature type="transmembrane region" description="Helical" evidence="7">
    <location>
        <begin position="36"/>
        <end position="53"/>
    </location>
</feature>
<dbReference type="GO" id="GO:0000139">
    <property type="term" value="C:Golgi membrane"/>
    <property type="evidence" value="ECO:0007669"/>
    <property type="project" value="UniProtKB-SubCell"/>
</dbReference>
<dbReference type="EMBL" id="CVRI01000066">
    <property type="protein sequence ID" value="CRL05872.1"/>
    <property type="molecule type" value="Genomic_DNA"/>
</dbReference>
<dbReference type="STRING" id="568069.A0A1J1J0L1"/>
<name>A0A1J1J0L1_9DIPT</name>
<dbReference type="InterPro" id="IPR007305">
    <property type="entry name" value="Vesicle_transpt_Got1/SFT2"/>
</dbReference>
<dbReference type="GO" id="GO:0005783">
    <property type="term" value="C:endoplasmic reticulum"/>
    <property type="evidence" value="ECO:0007669"/>
    <property type="project" value="TreeGrafter"/>
</dbReference>
<keyword evidence="3 7" id="KW-1133">Transmembrane helix</keyword>
<dbReference type="PANTHER" id="PTHR21493:SF9">
    <property type="entry name" value="GOLGI TRANSPORT PROTEIN 1-RELATED"/>
    <property type="match status" value="1"/>
</dbReference>
<protein>
    <submittedName>
        <fullName evidence="8">CLUMA_CG019068, isoform A</fullName>
    </submittedName>
</protein>
<reference evidence="8 9" key="1">
    <citation type="submission" date="2015-04" db="EMBL/GenBank/DDBJ databases">
        <authorList>
            <person name="Syromyatnikov M.Y."/>
            <person name="Popov V.N."/>
        </authorList>
    </citation>
    <scope>NUCLEOTIDE SEQUENCE [LARGE SCALE GENOMIC DNA]</scope>
</reference>
<evidence type="ECO:0000256" key="4">
    <source>
        <dbReference type="ARBA" id="ARBA00023034"/>
    </source>
</evidence>
<keyword evidence="4" id="KW-0333">Golgi apparatus</keyword>
<evidence type="ECO:0000256" key="3">
    <source>
        <dbReference type="ARBA" id="ARBA00022989"/>
    </source>
</evidence>
<feature type="transmembrane region" description="Helical" evidence="7">
    <location>
        <begin position="12"/>
        <end position="30"/>
    </location>
</feature>
<accession>A0A1J1J0L1</accession>
<keyword evidence="5 7" id="KW-0472">Membrane</keyword>
<dbReference type="OrthoDB" id="204784at2759"/>
<proteinExistence type="inferred from homology"/>
<comment type="subcellular location">
    <subcellularLocation>
        <location evidence="1">Golgi apparatus membrane</location>
        <topology evidence="1">Multi-pass membrane protein</topology>
    </subcellularLocation>
</comment>
<dbReference type="GO" id="GO:0006888">
    <property type="term" value="P:endoplasmic reticulum to Golgi vesicle-mediated transport"/>
    <property type="evidence" value="ECO:0007669"/>
    <property type="project" value="InterPro"/>
</dbReference>
<comment type="similarity">
    <text evidence="6">Belongs to the GOT1 family.</text>
</comment>
<evidence type="ECO:0000313" key="9">
    <source>
        <dbReference type="Proteomes" id="UP000183832"/>
    </source>
</evidence>
<dbReference type="AlphaFoldDB" id="A0A1J1J0L1"/>